<name>B4W4I9_9CYAN</name>
<keyword evidence="2" id="KW-1185">Reference proteome</keyword>
<organism evidence="1 2">
    <name type="scientific">Coleofasciculus chthonoplastes PCC 7420</name>
    <dbReference type="NCBI Taxonomy" id="118168"/>
    <lineage>
        <taxon>Bacteria</taxon>
        <taxon>Bacillati</taxon>
        <taxon>Cyanobacteriota</taxon>
        <taxon>Cyanophyceae</taxon>
        <taxon>Coleofasciculales</taxon>
        <taxon>Coleofasciculaceae</taxon>
        <taxon>Coleofasciculus</taxon>
    </lineage>
</organism>
<dbReference type="Proteomes" id="UP000003835">
    <property type="component" value="Unassembled WGS sequence"/>
</dbReference>
<reference evidence="1 2" key="1">
    <citation type="submission" date="2008-07" db="EMBL/GenBank/DDBJ databases">
        <authorList>
            <person name="Tandeau de Marsac N."/>
            <person name="Ferriera S."/>
            <person name="Johnson J."/>
            <person name="Kravitz S."/>
            <person name="Beeson K."/>
            <person name="Sutton G."/>
            <person name="Rogers Y.-H."/>
            <person name="Friedman R."/>
            <person name="Frazier M."/>
            <person name="Venter J.C."/>
        </authorList>
    </citation>
    <scope>NUCLEOTIDE SEQUENCE [LARGE SCALE GENOMIC DNA]</scope>
    <source>
        <strain evidence="1 2">PCC 7420</strain>
    </source>
</reference>
<protein>
    <submittedName>
        <fullName evidence="1">Uncharacterized protein</fullName>
    </submittedName>
</protein>
<evidence type="ECO:0000313" key="2">
    <source>
        <dbReference type="Proteomes" id="UP000003835"/>
    </source>
</evidence>
<accession>B4W4I9</accession>
<sequence>MIIEPDVTQPTLISQTCHGTFLQPHLSLKFKPIEGCICAKHL</sequence>
<dbReference type="AlphaFoldDB" id="B4W4I9"/>
<dbReference type="STRING" id="118168.MC7420_8094"/>
<gene>
    <name evidence="1" type="ORF">MC7420_8094</name>
</gene>
<dbReference type="HOGENOM" id="CLU_3249964_0_0_3"/>
<evidence type="ECO:0000313" key="1">
    <source>
        <dbReference type="EMBL" id="EDX70884.1"/>
    </source>
</evidence>
<dbReference type="EMBL" id="DS989879">
    <property type="protein sequence ID" value="EDX70884.1"/>
    <property type="molecule type" value="Genomic_DNA"/>
</dbReference>
<proteinExistence type="predicted"/>